<dbReference type="InterPro" id="IPR016084">
    <property type="entry name" value="Haem_Oase-like_multi-hlx"/>
</dbReference>
<protein>
    <submittedName>
        <fullName evidence="6">Heme oxygenase</fullName>
        <ecNumber evidence="6">1.14.99.3</ecNumber>
    </submittedName>
</protein>
<dbReference type="EMBL" id="CP002280">
    <property type="protein sequence ID" value="ADP40667.1"/>
    <property type="molecule type" value="Genomic_DNA"/>
</dbReference>
<sequence length="235" mass="26434">MTLNSIRRRSVTAIITPETTSPDAVEQRFSARLKASTKRVHDNAEHSTFMEDLMGGKLDTSAYLRLINQYTYIYEALEEISQNLRESGNPLTDPFTLEGLDRTAAIHHDIRALGQTEIDVPLPATIEYVARIKATAQAPERFLAHHYLRYLGDLSGGQAVAALVARHYGIARDALTMYSFPQLPKPKVFKDEYRELLDRAPLSEEQREALIDEAMEGFRINAALFAQLGEQSGRL</sequence>
<dbReference type="GO" id="GO:0042167">
    <property type="term" value="P:heme catabolic process"/>
    <property type="evidence" value="ECO:0007669"/>
    <property type="project" value="TreeGrafter"/>
</dbReference>
<dbReference type="CDD" id="cd19165">
    <property type="entry name" value="HemeO"/>
    <property type="match status" value="1"/>
</dbReference>
<dbReference type="Gene3D" id="1.20.910.10">
    <property type="entry name" value="Heme oxygenase-like"/>
    <property type="match status" value="1"/>
</dbReference>
<gene>
    <name evidence="6" type="primary">hmuO</name>
    <name evidence="6" type="ordered locus">HMPREF0733_11210</name>
</gene>
<evidence type="ECO:0000313" key="7">
    <source>
        <dbReference type="Proteomes" id="UP000000387"/>
    </source>
</evidence>
<dbReference type="GO" id="GO:0006979">
    <property type="term" value="P:response to oxidative stress"/>
    <property type="evidence" value="ECO:0007669"/>
    <property type="project" value="TreeGrafter"/>
</dbReference>
<dbReference type="GO" id="GO:0020037">
    <property type="term" value="F:heme binding"/>
    <property type="evidence" value="ECO:0007669"/>
    <property type="project" value="TreeGrafter"/>
</dbReference>
<name>E3H4N4_ROTDC</name>
<dbReference type="EC" id="1.14.99.3" evidence="6"/>
<evidence type="ECO:0000256" key="1">
    <source>
        <dbReference type="ARBA" id="ARBA00022617"/>
    </source>
</evidence>
<dbReference type="PIRSF" id="PIRSF000343">
    <property type="entry name" value="Haem_Oase"/>
    <property type="match status" value="1"/>
</dbReference>
<dbReference type="HOGENOM" id="CLU_057050_2_0_11"/>
<dbReference type="InterPro" id="IPR002051">
    <property type="entry name" value="Haem_Oase"/>
</dbReference>
<feature type="binding site" evidence="4">
    <location>
        <position position="147"/>
    </location>
    <ligand>
        <name>heme b</name>
        <dbReference type="ChEBI" id="CHEBI:60344"/>
    </ligand>
</feature>
<dbReference type="AlphaFoldDB" id="E3H4N4"/>
<evidence type="ECO:0000256" key="4">
    <source>
        <dbReference type="PIRSR" id="PIRSR000343-1"/>
    </source>
</evidence>
<dbReference type="Pfam" id="PF01126">
    <property type="entry name" value="Heme_oxygenase"/>
    <property type="match status" value="1"/>
</dbReference>
<evidence type="ECO:0000256" key="5">
    <source>
        <dbReference type="PIRSR" id="PIRSR000343-2"/>
    </source>
</evidence>
<keyword evidence="6" id="KW-0560">Oxidoreductase</keyword>
<dbReference type="PANTHER" id="PTHR10720">
    <property type="entry name" value="HEME OXYGENASE"/>
    <property type="match status" value="1"/>
</dbReference>
<reference evidence="7" key="1">
    <citation type="submission" date="2010-10" db="EMBL/GenBank/DDBJ databases">
        <title>The complete genome of Rothia dentocariosa ATCC 17931.</title>
        <authorList>
            <person name="Muzny D."/>
            <person name="Qin X."/>
            <person name="Buhay C."/>
            <person name="Dugan-Rocha S."/>
            <person name="Ding Y."/>
            <person name="Chen G."/>
            <person name="Hawes A."/>
            <person name="Holder M."/>
            <person name="Jhangiani S."/>
            <person name="Johnson A."/>
            <person name="Khan Z."/>
            <person name="Li Z."/>
            <person name="Liu W."/>
            <person name="Liu X."/>
            <person name="Perez L."/>
            <person name="Shen H."/>
            <person name="Wang Q."/>
            <person name="Watt J."/>
            <person name="Xi L."/>
            <person name="Xin Y."/>
            <person name="Zhou J."/>
            <person name="Deng J."/>
            <person name="Jiang H."/>
            <person name="Liu Y."/>
            <person name="Qu J."/>
            <person name="Song X.-Z."/>
            <person name="Zhang L."/>
            <person name="Villasana D."/>
            <person name="Johnson A."/>
            <person name="Liu J."/>
            <person name="Liyanage D."/>
            <person name="Lorensuhewa L."/>
            <person name="Robinson T."/>
            <person name="Song A."/>
            <person name="Song B.-B."/>
            <person name="Dinh H."/>
            <person name="Thornton R."/>
            <person name="Coyle M."/>
            <person name="Francisco L."/>
            <person name="Jackson L."/>
            <person name="Javaid M."/>
            <person name="Korchina V."/>
            <person name="Kovar C."/>
            <person name="Mata R."/>
            <person name="Mathew T."/>
            <person name="Ngo R."/>
            <person name="Nguyen L."/>
            <person name="Nguyen N."/>
            <person name="Okwuonu G."/>
            <person name="Ongeri F."/>
            <person name="Pham C."/>
            <person name="Simmons D."/>
            <person name="Wilczek-Boney K."/>
            <person name="Hale W."/>
            <person name="Jakkamsetti A."/>
            <person name="Pham P."/>
            <person name="Ruth R."/>
            <person name="San Lucas F."/>
            <person name="Warren J."/>
            <person name="Zhang J."/>
            <person name="Zhao Z."/>
            <person name="Zhou C."/>
            <person name="Zhu D."/>
            <person name="Lee S."/>
            <person name="Bess C."/>
            <person name="Blankenburg K."/>
            <person name="Forbes L."/>
            <person name="Fu Q."/>
            <person name="Gubbala S."/>
            <person name="Hirani K."/>
            <person name="Jayaseelan J.C."/>
            <person name="Lara F."/>
            <person name="Munidasa M."/>
            <person name="Palculict T."/>
            <person name="Patil S."/>
            <person name="Pu L.-L."/>
            <person name="Saada N."/>
            <person name="Tang L."/>
            <person name="Weissenberger G."/>
            <person name="Zhu Y."/>
            <person name="Hemphill L."/>
            <person name="Shang Y."/>
            <person name="Youmans B."/>
            <person name="Ayvaz T."/>
            <person name="Ross M."/>
            <person name="Santibanez J."/>
            <person name="Aqrawi P."/>
            <person name="Gross S."/>
            <person name="Joshi V."/>
            <person name="Fowler G."/>
            <person name="Nazareth L."/>
            <person name="Reid J."/>
            <person name="Worley K."/>
            <person name="Petrosino J."/>
            <person name="Highlander S."/>
            <person name="Gibbs R."/>
        </authorList>
    </citation>
    <scope>NUCLEOTIDE SEQUENCE [LARGE SCALE GENOMIC DNA]</scope>
    <source>
        <strain evidence="7">ATCC 17931 / CDC X599 / XDIA</strain>
    </source>
</reference>
<organism evidence="6 7">
    <name type="scientific">Rothia dentocariosa (strain ATCC 17931 / CDC X599 / XDIA)</name>
    <dbReference type="NCBI Taxonomy" id="762948"/>
    <lineage>
        <taxon>Bacteria</taxon>
        <taxon>Bacillati</taxon>
        <taxon>Actinomycetota</taxon>
        <taxon>Actinomycetes</taxon>
        <taxon>Micrococcales</taxon>
        <taxon>Micrococcaceae</taxon>
        <taxon>Rothia</taxon>
    </lineage>
</organism>
<feature type="binding site" evidence="4">
    <location>
        <position position="194"/>
    </location>
    <ligand>
        <name>heme b</name>
        <dbReference type="ChEBI" id="CHEBI:60344"/>
    </ligand>
</feature>
<dbReference type="PRINTS" id="PR00088">
    <property type="entry name" value="HAEMOXYGNASE"/>
</dbReference>
<evidence type="ECO:0000256" key="3">
    <source>
        <dbReference type="ARBA" id="ARBA00023004"/>
    </source>
</evidence>
<evidence type="ECO:0000256" key="2">
    <source>
        <dbReference type="ARBA" id="ARBA00022723"/>
    </source>
</evidence>
<keyword evidence="3 5" id="KW-0408">Iron</keyword>
<keyword evidence="2 5" id="KW-0479">Metal-binding</keyword>
<dbReference type="KEGG" id="rdn:HMPREF0733_11210"/>
<dbReference type="RefSeq" id="WP_013398432.1">
    <property type="nucleotide sequence ID" value="NC_014643.1"/>
</dbReference>
<dbReference type="InterPro" id="IPR016053">
    <property type="entry name" value="Haem_Oase-like"/>
</dbReference>
<accession>E3H4N4</accession>
<dbReference type="GO" id="GO:0046872">
    <property type="term" value="F:metal ion binding"/>
    <property type="evidence" value="ECO:0007669"/>
    <property type="project" value="UniProtKB-KW"/>
</dbReference>
<dbReference type="GO" id="GO:0004392">
    <property type="term" value="F:heme oxygenase (decyclizing) activity"/>
    <property type="evidence" value="ECO:0007669"/>
    <property type="project" value="InterPro"/>
</dbReference>
<proteinExistence type="predicted"/>
<dbReference type="GeneID" id="29743517"/>
<feature type="binding site" description="axial binding residue" evidence="5">
    <location>
        <position position="41"/>
    </location>
    <ligand>
        <name>heme b</name>
        <dbReference type="ChEBI" id="CHEBI:60344"/>
    </ligand>
    <ligandPart>
        <name>Fe</name>
        <dbReference type="ChEBI" id="CHEBI:18248"/>
    </ligandPart>
</feature>
<keyword evidence="1 4" id="KW-0349">Heme</keyword>
<feature type="binding site" evidence="4">
    <location>
        <position position="34"/>
    </location>
    <ligand>
        <name>heme b</name>
        <dbReference type="ChEBI" id="CHEBI:60344"/>
    </ligand>
</feature>
<dbReference type="PANTHER" id="PTHR10720:SF0">
    <property type="entry name" value="HEME OXYGENASE"/>
    <property type="match status" value="1"/>
</dbReference>
<dbReference type="eggNOG" id="COG5398">
    <property type="taxonomic scope" value="Bacteria"/>
</dbReference>
<dbReference type="GO" id="GO:0006788">
    <property type="term" value="P:heme oxidation"/>
    <property type="evidence" value="ECO:0007669"/>
    <property type="project" value="InterPro"/>
</dbReference>
<dbReference type="SUPFAM" id="SSF48613">
    <property type="entry name" value="Heme oxygenase-like"/>
    <property type="match status" value="1"/>
</dbReference>
<dbReference type="Proteomes" id="UP000000387">
    <property type="component" value="Chromosome"/>
</dbReference>
<evidence type="ECO:0000313" key="6">
    <source>
        <dbReference type="EMBL" id="ADP40667.1"/>
    </source>
</evidence>